<evidence type="ECO:0000313" key="1">
    <source>
        <dbReference type="EMBL" id="KAF0429400.1"/>
    </source>
</evidence>
<gene>
    <name evidence="1" type="ORF">F8M41_005696</name>
</gene>
<sequence>MALGSYNSKTKKGSGIKEIFQANPYIEYANGTEQQYLDYCSKDFDYCKNLLHNPNPKKEYNDNDDNAYLEAVSDILNRKDINKTIVKFVPKCKKWAYTPQGLRKIAKAMKIKFIIKYERELIDKNGKGNIIFIFEKGNKKEFNERIFDIEFNKGTTLKKVEKVTVDLGIEGEIYQDVKTRLFY</sequence>
<evidence type="ECO:0000313" key="2">
    <source>
        <dbReference type="Proteomes" id="UP000439903"/>
    </source>
</evidence>
<keyword evidence="2" id="KW-1185">Reference proteome</keyword>
<organism evidence="1 2">
    <name type="scientific">Gigaspora margarita</name>
    <dbReference type="NCBI Taxonomy" id="4874"/>
    <lineage>
        <taxon>Eukaryota</taxon>
        <taxon>Fungi</taxon>
        <taxon>Fungi incertae sedis</taxon>
        <taxon>Mucoromycota</taxon>
        <taxon>Glomeromycotina</taxon>
        <taxon>Glomeromycetes</taxon>
        <taxon>Diversisporales</taxon>
        <taxon>Gigasporaceae</taxon>
        <taxon>Gigaspora</taxon>
    </lineage>
</organism>
<dbReference type="AlphaFoldDB" id="A0A8H4A5X6"/>
<dbReference type="Proteomes" id="UP000439903">
    <property type="component" value="Unassembled WGS sequence"/>
</dbReference>
<dbReference type="OrthoDB" id="2447778at2759"/>
<accession>A0A8H4A5X6</accession>
<name>A0A8H4A5X6_GIGMA</name>
<protein>
    <submittedName>
        <fullName evidence="1">Uncharacterized protein</fullName>
    </submittedName>
</protein>
<dbReference type="EMBL" id="WTPW01001545">
    <property type="protein sequence ID" value="KAF0429400.1"/>
    <property type="molecule type" value="Genomic_DNA"/>
</dbReference>
<proteinExistence type="predicted"/>
<comment type="caution">
    <text evidence="1">The sequence shown here is derived from an EMBL/GenBank/DDBJ whole genome shotgun (WGS) entry which is preliminary data.</text>
</comment>
<reference evidence="1 2" key="1">
    <citation type="journal article" date="2019" name="Environ. Microbiol.">
        <title>At the nexus of three kingdoms: the genome of the mycorrhizal fungus Gigaspora margarita provides insights into plant, endobacterial and fungal interactions.</title>
        <authorList>
            <person name="Venice F."/>
            <person name="Ghignone S."/>
            <person name="Salvioli di Fossalunga A."/>
            <person name="Amselem J."/>
            <person name="Novero M."/>
            <person name="Xianan X."/>
            <person name="Sedzielewska Toro K."/>
            <person name="Morin E."/>
            <person name="Lipzen A."/>
            <person name="Grigoriev I.V."/>
            <person name="Henrissat B."/>
            <person name="Martin F.M."/>
            <person name="Bonfante P."/>
        </authorList>
    </citation>
    <scope>NUCLEOTIDE SEQUENCE [LARGE SCALE GENOMIC DNA]</scope>
    <source>
        <strain evidence="1 2">BEG34</strain>
    </source>
</reference>
<dbReference type="Gene3D" id="3.40.1310.20">
    <property type="match status" value="1"/>
</dbReference>